<dbReference type="PANTHER" id="PTHR40266">
    <property type="entry name" value="TOXIN HIGB-1"/>
    <property type="match status" value="1"/>
</dbReference>
<dbReference type="SUPFAM" id="SSF143011">
    <property type="entry name" value="RelE-like"/>
    <property type="match status" value="1"/>
</dbReference>
<accession>A0A0S4LF86</accession>
<keyword evidence="2" id="KW-1185">Reference proteome</keyword>
<proteinExistence type="predicted"/>
<name>A0A0S4LF86_9BACT</name>
<dbReference type="AlphaFoldDB" id="A0A0S4LF86"/>
<dbReference type="InterPro" id="IPR007711">
    <property type="entry name" value="HigB-1"/>
</dbReference>
<sequence>MIQGFKHKKLKRLFEEGDRKGLRADYVEKIENILAVLNRARAVEDMNLPGFRLHALKGDLKGFYAVTVRANYRMIFRFVNGHAFDVDLVDYH</sequence>
<dbReference type="InterPro" id="IPR035093">
    <property type="entry name" value="RelE/ParE_toxin_dom_sf"/>
</dbReference>
<protein>
    <submittedName>
        <fullName evidence="1">Plasmid maintenance system killer</fullName>
    </submittedName>
</protein>
<dbReference type="Gene3D" id="3.30.2310.20">
    <property type="entry name" value="RelE-like"/>
    <property type="match status" value="1"/>
</dbReference>
<dbReference type="OrthoDB" id="9801102at2"/>
<dbReference type="PANTHER" id="PTHR40266:SF2">
    <property type="entry name" value="TOXIN HIGB-1"/>
    <property type="match status" value="1"/>
</dbReference>
<dbReference type="Proteomes" id="UP000198736">
    <property type="component" value="Unassembled WGS sequence"/>
</dbReference>
<dbReference type="EMBL" id="CZPZ01000012">
    <property type="protein sequence ID" value="CUS35386.1"/>
    <property type="molecule type" value="Genomic_DNA"/>
</dbReference>
<evidence type="ECO:0000313" key="1">
    <source>
        <dbReference type="EMBL" id="CUS35386.1"/>
    </source>
</evidence>
<dbReference type="RefSeq" id="WP_090896845.1">
    <property type="nucleotide sequence ID" value="NZ_CZPZ01000012.1"/>
</dbReference>
<reference evidence="2" key="1">
    <citation type="submission" date="2015-10" db="EMBL/GenBank/DDBJ databases">
        <authorList>
            <person name="Luecker S."/>
            <person name="Luecker S."/>
        </authorList>
    </citation>
    <scope>NUCLEOTIDE SEQUENCE [LARGE SCALE GENOMIC DNA]</scope>
</reference>
<evidence type="ECO:0000313" key="2">
    <source>
        <dbReference type="Proteomes" id="UP000198736"/>
    </source>
</evidence>
<gene>
    <name evidence="1" type="ORF">COMA2_20244</name>
</gene>
<organism evidence="1 2">
    <name type="scientific">Candidatus Nitrospira nitrificans</name>
    <dbReference type="NCBI Taxonomy" id="1742973"/>
    <lineage>
        <taxon>Bacteria</taxon>
        <taxon>Pseudomonadati</taxon>
        <taxon>Nitrospirota</taxon>
        <taxon>Nitrospiria</taxon>
        <taxon>Nitrospirales</taxon>
        <taxon>Nitrospiraceae</taxon>
        <taxon>Nitrospira</taxon>
    </lineage>
</organism>
<dbReference type="Pfam" id="PF05015">
    <property type="entry name" value="HigB-like_toxin"/>
    <property type="match status" value="1"/>
</dbReference>
<dbReference type="STRING" id="1742973.COMA2_20244"/>